<name>A0A3N4UE33_9BURK</name>
<dbReference type="OrthoDB" id="5298197at2"/>
<proteinExistence type="predicted"/>
<dbReference type="EMBL" id="RKQL01000004">
    <property type="protein sequence ID" value="RPE66705.1"/>
    <property type="molecule type" value="Genomic_DNA"/>
</dbReference>
<sequence>MWLGICLSLLASASAPEVFVPAERFTLAWTHSIERVRWEEDYRVELTAGSATPVLRATQARIRGSAAGMEPPDDARLVEGWYVYTPAQTWLPELRLTRSPYAADYDWCAAGRCAPLHTWLPSDGGITRLRPCTRP</sequence>
<dbReference type="RefSeq" id="WP_124222791.1">
    <property type="nucleotide sequence ID" value="NZ_RKQL01000004.1"/>
</dbReference>
<keyword evidence="2" id="KW-1185">Reference proteome</keyword>
<protein>
    <submittedName>
        <fullName evidence="1">Uncharacterized protein DUF1850</fullName>
    </submittedName>
</protein>
<gene>
    <name evidence="1" type="ORF">EDC62_1777</name>
</gene>
<reference evidence="1 2" key="1">
    <citation type="submission" date="2018-11" db="EMBL/GenBank/DDBJ databases">
        <title>Genomic Encyclopedia of Type Strains, Phase IV (KMG-IV): sequencing the most valuable type-strain genomes for metagenomic binning, comparative biology and taxonomic classification.</title>
        <authorList>
            <person name="Goeker M."/>
        </authorList>
    </citation>
    <scope>NUCLEOTIDE SEQUENCE [LARGE SCALE GENOMIC DNA]</scope>
    <source>
        <strain evidence="1 2">DSM 101684</strain>
    </source>
</reference>
<accession>A0A3N4UE33</accession>
<dbReference type="Proteomes" id="UP000272193">
    <property type="component" value="Unassembled WGS sequence"/>
</dbReference>
<comment type="caution">
    <text evidence="1">The sequence shown here is derived from an EMBL/GenBank/DDBJ whole genome shotgun (WGS) entry which is preliminary data.</text>
</comment>
<dbReference type="AlphaFoldDB" id="A0A3N4UE33"/>
<evidence type="ECO:0000313" key="1">
    <source>
        <dbReference type="EMBL" id="RPE66705.1"/>
    </source>
</evidence>
<organism evidence="1 2">
    <name type="scientific">Tibeticola sediminis</name>
    <dbReference type="NCBI Taxonomy" id="1917811"/>
    <lineage>
        <taxon>Bacteria</taxon>
        <taxon>Pseudomonadati</taxon>
        <taxon>Pseudomonadota</taxon>
        <taxon>Betaproteobacteria</taxon>
        <taxon>Burkholderiales</taxon>
        <taxon>Comamonadaceae</taxon>
        <taxon>Tibeticola</taxon>
    </lineage>
</organism>
<evidence type="ECO:0000313" key="2">
    <source>
        <dbReference type="Proteomes" id="UP000272193"/>
    </source>
</evidence>
<dbReference type="Pfam" id="PF08905">
    <property type="entry name" value="DUF1850"/>
    <property type="match status" value="1"/>
</dbReference>
<dbReference type="InterPro" id="IPR015001">
    <property type="entry name" value="DUF1850"/>
</dbReference>